<name>A0A1H4CXP7_9BACT</name>
<dbReference type="EMBL" id="FNQY01000039">
    <property type="protein sequence ID" value="SEA65157.1"/>
    <property type="molecule type" value="Genomic_DNA"/>
</dbReference>
<evidence type="ECO:0000313" key="2">
    <source>
        <dbReference type="Proteomes" id="UP000199041"/>
    </source>
</evidence>
<dbReference type="AlphaFoldDB" id="A0A1H4CXP7"/>
<accession>A0A1H4CXP7</accession>
<reference evidence="1 2" key="1">
    <citation type="submission" date="2016-10" db="EMBL/GenBank/DDBJ databases">
        <authorList>
            <person name="de Groot N.N."/>
        </authorList>
    </citation>
    <scope>NUCLEOTIDE SEQUENCE [LARGE SCALE GENOMIC DNA]</scope>
    <source>
        <strain evidence="1 2">Vu-144</strain>
    </source>
</reference>
<dbReference type="STRING" id="551991.SAMN05192529_1396"/>
<dbReference type="InterPro" id="IPR007485">
    <property type="entry name" value="LPS_assembly_LptE"/>
</dbReference>
<organism evidence="1 2">
    <name type="scientific">Arachidicoccus rhizosphaerae</name>
    <dbReference type="NCBI Taxonomy" id="551991"/>
    <lineage>
        <taxon>Bacteria</taxon>
        <taxon>Pseudomonadati</taxon>
        <taxon>Bacteroidota</taxon>
        <taxon>Chitinophagia</taxon>
        <taxon>Chitinophagales</taxon>
        <taxon>Chitinophagaceae</taxon>
        <taxon>Arachidicoccus</taxon>
    </lineage>
</organism>
<dbReference type="GO" id="GO:0019867">
    <property type="term" value="C:outer membrane"/>
    <property type="evidence" value="ECO:0007669"/>
    <property type="project" value="InterPro"/>
</dbReference>
<protein>
    <submittedName>
        <fullName evidence="1">Lipopolysaccharide-assembly</fullName>
    </submittedName>
</protein>
<dbReference type="RefSeq" id="WP_244519022.1">
    <property type="nucleotide sequence ID" value="NZ_FNQY01000039.1"/>
</dbReference>
<dbReference type="Proteomes" id="UP000199041">
    <property type="component" value="Unassembled WGS sequence"/>
</dbReference>
<gene>
    <name evidence="1" type="ORF">SAMN05192529_1396</name>
</gene>
<proteinExistence type="predicted"/>
<sequence>MQSRRHALWLLFICFMFTASSCGIYTFNDVSIPPEVKTVRIGFIENKAHYINPSLSAQLTDAFVKKVNSQTKLKRIDDMNADYVINSVIRQYDVTTSGVSSSNQASLNRLTVGVHMTLIDNTKHETHEYDVSSTFDFSANLSLAQAEASLMTQILKDIPDAMFNKVFSNW</sequence>
<dbReference type="PROSITE" id="PS51257">
    <property type="entry name" value="PROKAR_LIPOPROTEIN"/>
    <property type="match status" value="1"/>
</dbReference>
<keyword evidence="2" id="KW-1185">Reference proteome</keyword>
<dbReference type="GO" id="GO:0043165">
    <property type="term" value="P:Gram-negative-bacterium-type cell outer membrane assembly"/>
    <property type="evidence" value="ECO:0007669"/>
    <property type="project" value="InterPro"/>
</dbReference>
<evidence type="ECO:0000313" key="1">
    <source>
        <dbReference type="EMBL" id="SEA65157.1"/>
    </source>
</evidence>
<dbReference type="Pfam" id="PF04390">
    <property type="entry name" value="LptE"/>
    <property type="match status" value="1"/>
</dbReference>
<dbReference type="Gene3D" id="3.30.160.150">
    <property type="entry name" value="Lipoprotein like domain"/>
    <property type="match status" value="1"/>
</dbReference>